<dbReference type="OMA" id="AHTRECE"/>
<dbReference type="InterPro" id="IPR040006">
    <property type="entry name" value="TNKS1BP1-like"/>
</dbReference>
<feature type="region of interest" description="Disordered" evidence="1">
    <location>
        <begin position="35"/>
        <end position="97"/>
    </location>
</feature>
<feature type="region of interest" description="Disordered" evidence="1">
    <location>
        <begin position="589"/>
        <end position="696"/>
    </location>
</feature>
<dbReference type="GO" id="GO:0071479">
    <property type="term" value="P:cellular response to ionizing radiation"/>
    <property type="evidence" value="ECO:0007669"/>
    <property type="project" value="TreeGrafter"/>
</dbReference>
<dbReference type="PANTHER" id="PTHR22042:SF2">
    <property type="entry name" value="182 KDA TANKYRASE-1-BINDING PROTEIN"/>
    <property type="match status" value="1"/>
</dbReference>
<dbReference type="InterPro" id="IPR032764">
    <property type="entry name" value="Tankyrase-bd_C"/>
</dbReference>
<dbReference type="Pfam" id="PF15327">
    <property type="entry name" value="Tankyrase_bdg_C"/>
    <property type="match status" value="1"/>
</dbReference>
<feature type="compositionally biased region" description="Polar residues" evidence="1">
    <location>
        <begin position="345"/>
        <end position="357"/>
    </location>
</feature>
<sequence length="1696" mass="183997">MNMHSVRIGCAYVGPITEPGAVIYAESVSPPGDVMDSNAQCSPLPCMAANGQREPKQSSSSLESGNVRPKPPVKPKPCVLPKPAMPTTLRQVPGLRQPSAEKINLLAGPKPYNSGAGNAVKRLSFTLKSPPREATNGKEVSSPLLPAVKPSGDVEVVGSAKKPTAVESAMREECGESHAKRKGTVPFKVKPVPVAAKPERFPGTTVEEILAKMEKPNKEGPNNPDRPRLVHSSFSQDGSAAVHLGPKGYVAFRRCSSGGEVESGIPACRVSCEVQESKLTRSKEETATSDSQSVLESEQPTKAMEKSLDFLSRDSSSSQPSVSCDGSHPGHSSPLSPPGVSLSLTSQPLFQLSSGVTPGSPDVPAEPALSPGAPGYPADVPSTETELPPGSPDVLTEVPKSSVEVCLGLVPAPGSPVAREDPCPPGSPLEHFLASDLSGLSARDPEICLLPESSASLIHSPAEPLNYLQGISESPGSPSMHSEYSISSDQPPGSPSHAYDSLRSRDEVGPRNQVQTFPLEDKKPLLSKLALRRASEGVVQAQSKNMVKEELGGSLAALPSGAGAPLEHVVEGDSKWSLSQSFEWSFPSQTLEFGGKRSPSQSPIKEADDNGLLEMELCGKSPGPKDSYEQRDSEDQNIVEEPEVLRSFPFLSDSRDSQMCGEKAEAQQESTSSLEMSAPGGPSVQREPTGPMLKGPIMAAEGDFQEEHDKCLTFVSTQEEGALQAIEPLPSVQELAPPTEPCILFSEDAQIQKAAVCQEEDCALDLAQKREIGDAELLTGREPEPGSQWLDELLASPPPSADDTKRRSTPKPEDPTGQEDLLGWSRKDLSSEFGIVGAEQSASFDIGWAGTISKGDWPGKTEQDREFGTSAQDWLTSYRVSDAKKQDMEFGTSQQGWARGTPLQDNSNPGQEDWFIAYGSSCADQQIKEHWSHTYDISTADGQDKEPYMRKPGWPKLCSSGDDQESSEVAPENMSWNSQYHIGALERTDWTNEYSLENSSCPELGTELSDESNRYNIDSHQDTELTVRHSERSDDHHVISVASQDATFSANQSGWPSELTSNKNAIQLESEFTACPKEQHSAYEASHQESQVSTQEQLPRTYIFNADNSQESEMNAKQPDWPARYDTGVVQCQDDEFTTEKPDMTSEYEDNRIVWERELDATKFEEVDPEFCARKQVWADKYSLGETDPQDSNFTAGTMEWIRDTDISGVEEKEQSGDIKENHAGSLGPLGLLRVTVGSEVTSPIITGQPEDVSSVVLDEPRGTIEGQSEWTQDLSLTDVALSSGLQLGNPDTSEDSTKKHTHWISSTILESLSDGKLMNPGETREPGVGQDDLACTGPGSMKGFDLRSKALDEADEEKVIVMDSPATTGMELTDHSYHFRPTGLYGDEMQCPETMGDSSGRRIHSQRLSSPSRLLEEMVSNNAIKELAQQKRPASFHSCHSEEERGKSSLINDQASAAEEVRGSSFPVEYDIKILSHTDDQLDSENGSQRPMEATLLSHPEQNGGQSVQPIFQDSHVSEEAKAQLKQTFLFLEDTEVLDNTVYRDRANLGRKRGHRAPATRPGGVLSESDGESWMFKDSTEPRVASAASDEEVPEEPRNRKSRSSPLTKGVKVPLFPGLSPSALKAKLRGRNRSSEEGDPQSEVKETQVQRSKSCKIASISGKPLVLPPKPEKTSGSETSSPNWLQVLKLKKKKS</sequence>
<evidence type="ECO:0000313" key="3">
    <source>
        <dbReference type="Ensembl" id="ENSSMRP00000017501.1"/>
    </source>
</evidence>
<dbReference type="SMART" id="SM01319">
    <property type="entry name" value="Tankyrase_bdg_C"/>
    <property type="match status" value="1"/>
</dbReference>
<dbReference type="GO" id="GO:0000792">
    <property type="term" value="C:heterochromatin"/>
    <property type="evidence" value="ECO:0007669"/>
    <property type="project" value="TreeGrafter"/>
</dbReference>
<feature type="region of interest" description="Disordered" evidence="1">
    <location>
        <begin position="1552"/>
        <end position="1696"/>
    </location>
</feature>
<evidence type="ECO:0000313" key="4">
    <source>
        <dbReference type="Proteomes" id="UP000694421"/>
    </source>
</evidence>
<keyword evidence="4" id="KW-1185">Reference proteome</keyword>
<dbReference type="Proteomes" id="UP000694421">
    <property type="component" value="Unplaced"/>
</dbReference>
<feature type="compositionally biased region" description="Basic and acidic residues" evidence="1">
    <location>
        <begin position="774"/>
        <end position="784"/>
    </location>
</feature>
<name>A0A8D0C5E2_SALMN</name>
<feature type="region of interest" description="Disordered" evidence="1">
    <location>
        <begin position="129"/>
        <end position="182"/>
    </location>
</feature>
<accession>A0A8D0C5E2</accession>
<feature type="compositionally biased region" description="Basic and acidic residues" evidence="1">
    <location>
        <begin position="802"/>
        <end position="814"/>
    </location>
</feature>
<evidence type="ECO:0000259" key="2">
    <source>
        <dbReference type="SMART" id="SM01319"/>
    </source>
</evidence>
<evidence type="ECO:0000256" key="1">
    <source>
        <dbReference type="SAM" id="MobiDB-lite"/>
    </source>
</evidence>
<dbReference type="GO" id="GO:0005634">
    <property type="term" value="C:nucleus"/>
    <property type="evidence" value="ECO:0007669"/>
    <property type="project" value="TreeGrafter"/>
</dbReference>
<dbReference type="GeneTree" id="ENSGT00940000154184"/>
<feature type="region of interest" description="Disordered" evidence="1">
    <location>
        <begin position="467"/>
        <end position="520"/>
    </location>
</feature>
<feature type="compositionally biased region" description="Basic and acidic residues" evidence="1">
    <location>
        <begin position="500"/>
        <end position="509"/>
    </location>
</feature>
<feature type="compositionally biased region" description="Pro residues" evidence="1">
    <location>
        <begin position="69"/>
        <end position="84"/>
    </location>
</feature>
<feature type="domain" description="Tankyrase 1-binding protein C-terminal" evidence="2">
    <location>
        <begin position="1527"/>
        <end position="1693"/>
    </location>
</feature>
<feature type="compositionally biased region" description="Basic and acidic residues" evidence="1">
    <location>
        <begin position="276"/>
        <end position="286"/>
    </location>
</feature>
<feature type="region of interest" description="Disordered" evidence="1">
    <location>
        <begin position="1315"/>
        <end position="1341"/>
    </location>
</feature>
<feature type="compositionally biased region" description="Basic and acidic residues" evidence="1">
    <location>
        <begin position="303"/>
        <end position="312"/>
    </location>
</feature>
<proteinExistence type="predicted"/>
<feature type="region of interest" description="Disordered" evidence="1">
    <location>
        <begin position="211"/>
        <end position="242"/>
    </location>
</feature>
<feature type="region of interest" description="Disordered" evidence="1">
    <location>
        <begin position="889"/>
        <end position="911"/>
    </location>
</feature>
<protein>
    <submittedName>
        <fullName evidence="3">Tankyrase 1 binding protein 1</fullName>
    </submittedName>
</protein>
<dbReference type="Ensembl" id="ENSSMRT00000020486.1">
    <property type="protein sequence ID" value="ENSSMRP00000017501.1"/>
    <property type="gene ID" value="ENSSMRG00000013631.1"/>
</dbReference>
<feature type="region of interest" description="Disordered" evidence="1">
    <location>
        <begin position="276"/>
        <end position="396"/>
    </location>
</feature>
<feature type="compositionally biased region" description="Basic and acidic residues" evidence="1">
    <location>
        <begin position="169"/>
        <end position="178"/>
    </location>
</feature>
<feature type="compositionally biased region" description="Low complexity" evidence="1">
    <location>
        <begin position="313"/>
        <end position="344"/>
    </location>
</feature>
<feature type="region of interest" description="Disordered" evidence="1">
    <location>
        <begin position="774"/>
        <end position="824"/>
    </location>
</feature>
<organism evidence="3 4">
    <name type="scientific">Salvator merianae</name>
    <name type="common">Argentine black and white tegu</name>
    <name type="synonym">Tupinambis merianae</name>
    <dbReference type="NCBI Taxonomy" id="96440"/>
    <lineage>
        <taxon>Eukaryota</taxon>
        <taxon>Metazoa</taxon>
        <taxon>Chordata</taxon>
        <taxon>Craniata</taxon>
        <taxon>Vertebrata</taxon>
        <taxon>Euteleostomi</taxon>
        <taxon>Lepidosauria</taxon>
        <taxon>Squamata</taxon>
        <taxon>Bifurcata</taxon>
        <taxon>Unidentata</taxon>
        <taxon>Episquamata</taxon>
        <taxon>Laterata</taxon>
        <taxon>Teiioidea</taxon>
        <taxon>Teiidae</taxon>
        <taxon>Salvator</taxon>
    </lineage>
</organism>
<reference evidence="3" key="2">
    <citation type="submission" date="2025-09" db="UniProtKB">
        <authorList>
            <consortium name="Ensembl"/>
        </authorList>
    </citation>
    <scope>IDENTIFICATION</scope>
</reference>
<dbReference type="PANTHER" id="PTHR22042">
    <property type="entry name" value="TANKYRASE 1 BINDING PROTEIN"/>
    <property type="match status" value="1"/>
</dbReference>
<reference evidence="3" key="1">
    <citation type="submission" date="2025-08" db="UniProtKB">
        <authorList>
            <consortium name="Ensembl"/>
        </authorList>
    </citation>
    <scope>IDENTIFICATION</scope>
</reference>
<feature type="compositionally biased region" description="Polar residues" evidence="1">
    <location>
        <begin position="469"/>
        <end position="491"/>
    </location>
</feature>
<feature type="region of interest" description="Disordered" evidence="1">
    <location>
        <begin position="1429"/>
        <end position="1463"/>
    </location>
</feature>
<dbReference type="GO" id="GO:0006302">
    <property type="term" value="P:double-strand break repair"/>
    <property type="evidence" value="ECO:0007669"/>
    <property type="project" value="TreeGrafter"/>
</dbReference>
<feature type="compositionally biased region" description="Polar residues" evidence="1">
    <location>
        <begin position="288"/>
        <end position="300"/>
    </location>
</feature>